<dbReference type="AlphaFoldDB" id="A0A9N8D6Y3"/>
<proteinExistence type="predicted"/>
<name>A0A9N8D6Y3_9STRA</name>
<gene>
    <name evidence="1" type="ORF">SEMRO_16_G011950.1</name>
</gene>
<dbReference type="InterPro" id="IPR036770">
    <property type="entry name" value="Ankyrin_rpt-contain_sf"/>
</dbReference>
<keyword evidence="2" id="KW-1185">Reference proteome</keyword>
<evidence type="ECO:0000313" key="2">
    <source>
        <dbReference type="Proteomes" id="UP001153069"/>
    </source>
</evidence>
<dbReference type="Gene3D" id="1.25.40.20">
    <property type="entry name" value="Ankyrin repeat-containing domain"/>
    <property type="match status" value="1"/>
</dbReference>
<sequence length="492" mass="55767">MNHLTASFTSSAFLDETATTRGDTDTDDAFSEEKSWQRAHCEVDQFLRNGEWLDTIIIHSNNYDEARDYGYLLGFIRKHNDFSAQLFGGYRQDGPGSFLPFQFLEKEQQKKAYPIAYLIAARAPLEVIQEVYQMYPSARLQRQGEDQGTLLHVACRHGVSLDVLVFLLEKSRQEHALLEVDQKGNLPLHYAAKCRHWQQPLDVFQTLLNDHTTVIQHLVAHLLPETFGGAIQLSASVINESCARNLAHVLPKLLINHHCMEHTHSLVLKSCNVDQGALRIIFASAVTTPISVLLANCKVLDHRDDDDDNNNHDDTQMTHGSAIEELCIDDCSMKEDCFLWLLDCIQHTMPRLKHLTLTNPSRLLRQVDITNFVVSMLVRVPATTLSYLSIDGFAIDLNKALIDTLAHENTTTYVCYKNNVHDPRVRYYSTLNRYGRSIAQNPGTTRQTLVALLHAVLVQEDDSLDELLRAATVYGLLRECPIVWSSTEAEQE</sequence>
<evidence type="ECO:0000313" key="1">
    <source>
        <dbReference type="EMBL" id="CAB9497244.1"/>
    </source>
</evidence>
<comment type="caution">
    <text evidence="1">The sequence shown here is derived from an EMBL/GenBank/DDBJ whole genome shotgun (WGS) entry which is preliminary data.</text>
</comment>
<organism evidence="1 2">
    <name type="scientific">Seminavis robusta</name>
    <dbReference type="NCBI Taxonomy" id="568900"/>
    <lineage>
        <taxon>Eukaryota</taxon>
        <taxon>Sar</taxon>
        <taxon>Stramenopiles</taxon>
        <taxon>Ochrophyta</taxon>
        <taxon>Bacillariophyta</taxon>
        <taxon>Bacillariophyceae</taxon>
        <taxon>Bacillariophycidae</taxon>
        <taxon>Naviculales</taxon>
        <taxon>Naviculaceae</taxon>
        <taxon>Seminavis</taxon>
    </lineage>
</organism>
<dbReference type="EMBL" id="CAICTM010000016">
    <property type="protein sequence ID" value="CAB9497244.1"/>
    <property type="molecule type" value="Genomic_DNA"/>
</dbReference>
<dbReference type="Proteomes" id="UP001153069">
    <property type="component" value="Unassembled WGS sequence"/>
</dbReference>
<reference evidence="1" key="1">
    <citation type="submission" date="2020-06" db="EMBL/GenBank/DDBJ databases">
        <authorList>
            <consortium name="Plant Systems Biology data submission"/>
        </authorList>
    </citation>
    <scope>NUCLEOTIDE SEQUENCE</scope>
    <source>
        <strain evidence="1">D6</strain>
    </source>
</reference>
<dbReference type="SUPFAM" id="SSF48403">
    <property type="entry name" value="Ankyrin repeat"/>
    <property type="match status" value="1"/>
</dbReference>
<protein>
    <submittedName>
        <fullName evidence="1">Uncharacterized protein</fullName>
    </submittedName>
</protein>
<accession>A0A9N8D6Y3</accession>
<dbReference type="InterPro" id="IPR002110">
    <property type="entry name" value="Ankyrin_rpt"/>
</dbReference>
<dbReference type="Pfam" id="PF12796">
    <property type="entry name" value="Ank_2"/>
    <property type="match status" value="1"/>
</dbReference>